<feature type="region of interest" description="Disordered" evidence="1">
    <location>
        <begin position="1"/>
        <end position="29"/>
    </location>
</feature>
<evidence type="ECO:0000256" key="1">
    <source>
        <dbReference type="SAM" id="MobiDB-lite"/>
    </source>
</evidence>
<feature type="transmembrane region" description="Helical" evidence="2">
    <location>
        <begin position="166"/>
        <end position="193"/>
    </location>
</feature>
<dbReference type="Proteomes" id="UP000019376">
    <property type="component" value="Unassembled WGS sequence"/>
</dbReference>
<keyword evidence="4" id="KW-1185">Reference proteome</keyword>
<evidence type="ECO:0000256" key="2">
    <source>
        <dbReference type="SAM" id="Phobius"/>
    </source>
</evidence>
<dbReference type="HOGENOM" id="CLU_1098813_0_0_1"/>
<keyword evidence="2" id="KW-1133">Transmembrane helix</keyword>
<sequence length="253" mass="27725">MKYHTTRHATKLTKDSKSNPSFARKQSGLNPLIKRKASSDETIISALTPAIPSPGSSINDFTRLHSLDPETHDQLSIWMHETEMASIDVQESSILHLKNGFRPQSPFEDAEIFMAEAQHRDESLSQHETSSGSLSFLPYLIVLALSRGAPATKCLPRFSVVGALNIVAILLGVVWIVILMVGLVELVICLCSGKRRVVAAERMIQEDVDVRLTPLSEVDVEVESQAEKTIRARVDGVMGASASLESGRPSLRV</sequence>
<name>S8ATX0_PENO1</name>
<gene>
    <name evidence="3" type="ORF">PDE_00205</name>
</gene>
<evidence type="ECO:0000313" key="3">
    <source>
        <dbReference type="EMBL" id="EPS25272.1"/>
    </source>
</evidence>
<reference evidence="3 4" key="1">
    <citation type="journal article" date="2013" name="PLoS ONE">
        <title>Genomic and secretomic analyses reveal unique features of the lignocellulolytic enzyme system of Penicillium decumbens.</title>
        <authorList>
            <person name="Liu G."/>
            <person name="Zhang L."/>
            <person name="Wei X."/>
            <person name="Zou G."/>
            <person name="Qin Y."/>
            <person name="Ma L."/>
            <person name="Li J."/>
            <person name="Zheng H."/>
            <person name="Wang S."/>
            <person name="Wang C."/>
            <person name="Xun L."/>
            <person name="Zhao G.-P."/>
            <person name="Zhou Z."/>
            <person name="Qu Y."/>
        </authorList>
    </citation>
    <scope>NUCLEOTIDE SEQUENCE [LARGE SCALE GENOMIC DNA]</scope>
    <source>
        <strain evidence="4">114-2 / CGMCC 5302</strain>
    </source>
</reference>
<protein>
    <submittedName>
        <fullName evidence="3">Uncharacterized protein</fullName>
    </submittedName>
</protein>
<evidence type="ECO:0000313" key="4">
    <source>
        <dbReference type="Proteomes" id="UP000019376"/>
    </source>
</evidence>
<dbReference type="AlphaFoldDB" id="S8ATX0"/>
<keyword evidence="2" id="KW-0812">Transmembrane</keyword>
<proteinExistence type="predicted"/>
<keyword evidence="2" id="KW-0472">Membrane</keyword>
<dbReference type="EMBL" id="KB644408">
    <property type="protein sequence ID" value="EPS25272.1"/>
    <property type="molecule type" value="Genomic_DNA"/>
</dbReference>
<accession>S8ATX0</accession>
<organism evidence="3 4">
    <name type="scientific">Penicillium oxalicum (strain 114-2 / CGMCC 5302)</name>
    <name type="common">Penicillium decumbens</name>
    <dbReference type="NCBI Taxonomy" id="933388"/>
    <lineage>
        <taxon>Eukaryota</taxon>
        <taxon>Fungi</taxon>
        <taxon>Dikarya</taxon>
        <taxon>Ascomycota</taxon>
        <taxon>Pezizomycotina</taxon>
        <taxon>Eurotiomycetes</taxon>
        <taxon>Eurotiomycetidae</taxon>
        <taxon>Eurotiales</taxon>
        <taxon>Aspergillaceae</taxon>
        <taxon>Penicillium</taxon>
    </lineage>
</organism>
<feature type="compositionally biased region" description="Basic residues" evidence="1">
    <location>
        <begin position="1"/>
        <end position="11"/>
    </location>
</feature>